<dbReference type="Proteomes" id="UP000326611">
    <property type="component" value="Unassembled WGS sequence"/>
</dbReference>
<sequence>MGGVKKGAGRTIRRLSAITQNRSGRREIENTVDRPSLVTRNQVAINAVFGALELGVGLAKALAVPEVYAGLVADFYIGVQILEQVPGRLDHFVLGFP</sequence>
<dbReference type="EMBL" id="CABVIY010000003">
    <property type="protein sequence ID" value="VVP79840.1"/>
    <property type="molecule type" value="Genomic_DNA"/>
</dbReference>
<evidence type="ECO:0000313" key="2">
    <source>
        <dbReference type="Proteomes" id="UP000326611"/>
    </source>
</evidence>
<organism evidence="1 2">
    <name type="scientific">Pseudomonas fluorescens</name>
    <dbReference type="NCBI Taxonomy" id="294"/>
    <lineage>
        <taxon>Bacteria</taxon>
        <taxon>Pseudomonadati</taxon>
        <taxon>Pseudomonadota</taxon>
        <taxon>Gammaproteobacteria</taxon>
        <taxon>Pseudomonadales</taxon>
        <taxon>Pseudomonadaceae</taxon>
        <taxon>Pseudomonas</taxon>
    </lineage>
</organism>
<protein>
    <submittedName>
        <fullName evidence="1">Uncharacterized protein</fullName>
    </submittedName>
</protein>
<dbReference type="AlphaFoldDB" id="A0A5E7S1D5"/>
<proteinExistence type="predicted"/>
<evidence type="ECO:0000313" key="1">
    <source>
        <dbReference type="EMBL" id="VVP79840.1"/>
    </source>
</evidence>
<name>A0A5E7S1D5_PSEFL</name>
<accession>A0A5E7S1D5</accession>
<reference evidence="1 2" key="1">
    <citation type="submission" date="2019-09" db="EMBL/GenBank/DDBJ databases">
        <authorList>
            <person name="Chandra G."/>
            <person name="Truman W A."/>
        </authorList>
    </citation>
    <scope>NUCLEOTIDE SEQUENCE [LARGE SCALE GENOMIC DNA]</scope>
    <source>
        <strain evidence="1">PS918</strain>
    </source>
</reference>
<gene>
    <name evidence="1" type="ORF">PS918_02186</name>
</gene>